<evidence type="ECO:0000256" key="1">
    <source>
        <dbReference type="ARBA" id="ARBA00004123"/>
    </source>
</evidence>
<evidence type="ECO:0000256" key="8">
    <source>
        <dbReference type="SAM" id="MobiDB-lite"/>
    </source>
</evidence>
<evidence type="ECO:0000259" key="9">
    <source>
        <dbReference type="SMART" id="SM00891"/>
    </source>
</evidence>
<dbReference type="GO" id="GO:0006302">
    <property type="term" value="P:double-strand break repair"/>
    <property type="evidence" value="ECO:0007669"/>
    <property type="project" value="TreeGrafter"/>
</dbReference>
<dbReference type="GO" id="GO:0031573">
    <property type="term" value="P:mitotic intra-S DNA damage checkpoint signaling"/>
    <property type="evidence" value="ECO:0007669"/>
    <property type="project" value="TreeGrafter"/>
</dbReference>
<dbReference type="InterPro" id="IPR042530">
    <property type="entry name" value="EME1/EME2_C"/>
</dbReference>
<evidence type="ECO:0000313" key="10">
    <source>
        <dbReference type="EMBL" id="CAF93015.1"/>
    </source>
</evidence>
<keyword evidence="7" id="KW-0175">Coiled coil</keyword>
<comment type="similarity">
    <text evidence="2">Belongs to the EME1/MMS4 family.</text>
</comment>
<dbReference type="Gene3D" id="1.10.150.670">
    <property type="entry name" value="Crossover junction endonuclease EME1, DNA-binding domain"/>
    <property type="match status" value="1"/>
</dbReference>
<feature type="coiled-coil region" evidence="7">
    <location>
        <begin position="142"/>
        <end position="173"/>
    </location>
</feature>
<sequence length="498" mass="56157">MGPVSGKNMDGGSNSSSDLDDELPVFDFLSQTSSRHKSGPDGSVAACSHRSDVMMVSSESDDEAPYVPLALRLKQRQDNTISASSSTLTSKDTEPQPICSLSIKHQLPRQRNSVATLPLPKRKHTMCSVEEIQASREEVLKSREARERLHQDRELLKEKKERERSERKALAEAVKTLRPEECIKHMVVVVDPALLQEEGGETLLLSVRNLGCSCAIEKQPIPRSVSWIRRIPCAQVNTQFLWSLSFFAFRHKENTDRCIVLKLKLKFLNILKNVVYGKILDAKLFTKCLVEALFSLWSSQISCKLVLGNPPICTWQKSTSYINSVPSHIQNKHRSRSLFHSLIHQATVHLQLHTGVSVCFFSTWKDFSDHIAMTTKAVAEVPFKHQKEKTGFSFCLESEWVGGQRVDKSGKGLLHVWKRQIQQLNRVSHDMASAILAAYPSPQLLKKVYNQCNSADDKILLLSDLLIRRGARITSTTRRVGPQLSTRLYLTMNSCDPE</sequence>
<comment type="subcellular location">
    <subcellularLocation>
        <location evidence="1">Nucleus</location>
    </subcellularLocation>
</comment>
<dbReference type="AlphaFoldDB" id="Q4T267"/>
<accession>Q4T267</accession>
<dbReference type="SMART" id="SM00891">
    <property type="entry name" value="ERCC4"/>
    <property type="match status" value="1"/>
</dbReference>
<keyword evidence="3" id="KW-0227">DNA damage</keyword>
<keyword evidence="6" id="KW-0539">Nucleus</keyword>
<dbReference type="EMBL" id="CAAE01010326">
    <property type="protein sequence ID" value="CAF93015.1"/>
    <property type="molecule type" value="Genomic_DNA"/>
</dbReference>
<keyword evidence="4" id="KW-0233">DNA recombination</keyword>
<dbReference type="GO" id="GO:0008821">
    <property type="term" value="F:crossover junction DNA endonuclease activity"/>
    <property type="evidence" value="ECO:0007669"/>
    <property type="project" value="TreeGrafter"/>
</dbReference>
<evidence type="ECO:0000256" key="3">
    <source>
        <dbReference type="ARBA" id="ARBA00022763"/>
    </source>
</evidence>
<dbReference type="OrthoDB" id="343092at2759"/>
<proteinExistence type="inferred from homology"/>
<organism evidence="10">
    <name type="scientific">Tetraodon nigroviridis</name>
    <name type="common">Spotted green pufferfish</name>
    <name type="synonym">Chelonodon nigroviridis</name>
    <dbReference type="NCBI Taxonomy" id="99883"/>
    <lineage>
        <taxon>Eukaryota</taxon>
        <taxon>Metazoa</taxon>
        <taxon>Chordata</taxon>
        <taxon>Craniata</taxon>
        <taxon>Vertebrata</taxon>
        <taxon>Euteleostomi</taxon>
        <taxon>Actinopterygii</taxon>
        <taxon>Neopterygii</taxon>
        <taxon>Teleostei</taxon>
        <taxon>Neoteleostei</taxon>
        <taxon>Acanthomorphata</taxon>
        <taxon>Eupercaria</taxon>
        <taxon>Tetraodontiformes</taxon>
        <taxon>Tetradontoidea</taxon>
        <taxon>Tetraodontidae</taxon>
        <taxon>Tetraodon</taxon>
    </lineage>
</organism>
<dbReference type="Gene3D" id="3.40.50.10130">
    <property type="match status" value="1"/>
</dbReference>
<dbReference type="FunFam" id="1.10.150.670:FF:000002">
    <property type="entry name" value="Crossover junction endonuclease EME1"/>
    <property type="match status" value="1"/>
</dbReference>
<evidence type="ECO:0000256" key="7">
    <source>
        <dbReference type="SAM" id="Coils"/>
    </source>
</evidence>
<feature type="domain" description="ERCC4" evidence="9">
    <location>
        <begin position="187"/>
        <end position="450"/>
    </location>
</feature>
<name>Q4T267_TETNG</name>
<comment type="caution">
    <text evidence="10">The sequence shown here is derived from an EMBL/GenBank/DDBJ whole genome shotgun (WGS) entry which is preliminary data.</text>
</comment>
<dbReference type="GO" id="GO:0000712">
    <property type="term" value="P:resolution of meiotic recombination intermediates"/>
    <property type="evidence" value="ECO:0007669"/>
    <property type="project" value="TreeGrafter"/>
</dbReference>
<dbReference type="KEGG" id="tng:GSTEN00008476G001"/>
<protein>
    <submittedName>
        <fullName evidence="10">(spotted green pufferfish) hypothetical protein</fullName>
    </submittedName>
</protein>
<dbReference type="GO" id="GO:0005634">
    <property type="term" value="C:nucleus"/>
    <property type="evidence" value="ECO:0007669"/>
    <property type="project" value="UniProtKB-SubCell"/>
</dbReference>
<dbReference type="InterPro" id="IPR033310">
    <property type="entry name" value="Mms4/EME1/EME2"/>
</dbReference>
<evidence type="ECO:0000256" key="6">
    <source>
        <dbReference type="ARBA" id="ARBA00023242"/>
    </source>
</evidence>
<dbReference type="PANTHER" id="PTHR21077">
    <property type="entry name" value="EME1 PROTEIN"/>
    <property type="match status" value="1"/>
</dbReference>
<dbReference type="GO" id="GO:0048476">
    <property type="term" value="C:Holliday junction resolvase complex"/>
    <property type="evidence" value="ECO:0007669"/>
    <property type="project" value="InterPro"/>
</dbReference>
<gene>
    <name evidence="10" type="ORF">GSTENG00008476001</name>
</gene>
<feature type="region of interest" description="Disordered" evidence="8">
    <location>
        <begin position="1"/>
        <end position="46"/>
    </location>
</feature>
<dbReference type="PANTHER" id="PTHR21077:SF7">
    <property type="entry name" value="CROSSOVER JUNCTION ENDONUCLEASE EME1"/>
    <property type="match status" value="1"/>
</dbReference>
<dbReference type="GO" id="GO:0031297">
    <property type="term" value="P:replication fork processing"/>
    <property type="evidence" value="ECO:0007669"/>
    <property type="project" value="TreeGrafter"/>
</dbReference>
<reference evidence="10" key="1">
    <citation type="journal article" date="2004" name="Nature">
        <title>Genome duplication in the teleost fish Tetraodon nigroviridis reveals the early vertebrate proto-karyotype.</title>
        <authorList>
            <person name="Jaillon O."/>
            <person name="Aury J.-M."/>
            <person name="Brunet F."/>
            <person name="Petit J.-L."/>
            <person name="Stange-Thomann N."/>
            <person name="Mauceli E."/>
            <person name="Bouneau L."/>
            <person name="Fischer C."/>
            <person name="Ozouf-Costaz C."/>
            <person name="Bernot A."/>
            <person name="Nicaud S."/>
            <person name="Jaffe D."/>
            <person name="Fisher S."/>
            <person name="Lutfalla G."/>
            <person name="Dossat C."/>
            <person name="Segurens B."/>
            <person name="Dasilva C."/>
            <person name="Salanoubat M."/>
            <person name="Levy M."/>
            <person name="Boudet N."/>
            <person name="Castellano S."/>
            <person name="Anthouard V."/>
            <person name="Jubin C."/>
            <person name="Castelli V."/>
            <person name="Katinka M."/>
            <person name="Vacherie B."/>
            <person name="Biemont C."/>
            <person name="Skalli Z."/>
            <person name="Cattolico L."/>
            <person name="Poulain J."/>
            <person name="De Berardinis V."/>
            <person name="Cruaud C."/>
            <person name="Duprat S."/>
            <person name="Brottier P."/>
            <person name="Coutanceau J.-P."/>
            <person name="Gouzy J."/>
            <person name="Parra G."/>
            <person name="Lardier G."/>
            <person name="Chapple C."/>
            <person name="McKernan K.J."/>
            <person name="McEwan P."/>
            <person name="Bosak S."/>
            <person name="Kellis M."/>
            <person name="Volff J.-N."/>
            <person name="Guigo R."/>
            <person name="Zody M.C."/>
            <person name="Mesirov J."/>
            <person name="Lindblad-Toh K."/>
            <person name="Birren B."/>
            <person name="Nusbaum C."/>
            <person name="Kahn D."/>
            <person name="Robinson-Rechavi M."/>
            <person name="Laudet V."/>
            <person name="Schachter V."/>
            <person name="Quetier F."/>
            <person name="Saurin W."/>
            <person name="Scarpelli C."/>
            <person name="Wincker P."/>
            <person name="Lander E.S."/>
            <person name="Weissenbach J."/>
            <person name="Roest Crollius H."/>
        </authorList>
    </citation>
    <scope>NUCLEOTIDE SEQUENCE [LARGE SCALE GENOMIC DNA]</scope>
</reference>
<evidence type="ECO:0000256" key="2">
    <source>
        <dbReference type="ARBA" id="ARBA00005313"/>
    </source>
</evidence>
<dbReference type="InterPro" id="IPR006166">
    <property type="entry name" value="ERCC4_domain"/>
</dbReference>
<dbReference type="Pfam" id="PF21292">
    <property type="entry name" value="EME1-MUS81_C"/>
    <property type="match status" value="1"/>
</dbReference>
<evidence type="ECO:0000256" key="4">
    <source>
        <dbReference type="ARBA" id="ARBA00023172"/>
    </source>
</evidence>
<feature type="non-terminal residue" evidence="10">
    <location>
        <position position="498"/>
    </location>
</feature>
<evidence type="ECO:0000256" key="5">
    <source>
        <dbReference type="ARBA" id="ARBA00023204"/>
    </source>
</evidence>
<keyword evidence="5" id="KW-0234">DNA repair</keyword>
<reference evidence="10" key="2">
    <citation type="submission" date="2004-02" db="EMBL/GenBank/DDBJ databases">
        <authorList>
            <consortium name="Genoscope"/>
            <consortium name="Whitehead Institute Centre for Genome Research"/>
        </authorList>
    </citation>
    <scope>NUCLEOTIDE SEQUENCE</scope>
</reference>
<dbReference type="GO" id="GO:0003677">
    <property type="term" value="F:DNA binding"/>
    <property type="evidence" value="ECO:0007669"/>
    <property type="project" value="InterPro"/>
</dbReference>